<sequence length="262" mass="27970">MPGTRALFAVAQRPTVTRELLADTARRRGMDVEVPVPGGGRTGRAAHYYGGPGFAAGVVDGLGVALLEPDADWLPRLPREWTGRRIATTDLAAARRLTRPAFLKPPTAKTFPAAVYPDGRDLAPELPPDTPVQMSEVVRWAAEYRLFVLDGTVRTGSRYATHGLLDAAPLAADPRADAVSDFAARLLAGHADTLPSAVVLDVGLLAGDEPGWAVVEANMAWFSTCYAADPERCLDVVLRAAGPRDRIRDGDRRFVVAGRGAP</sequence>
<evidence type="ECO:0000313" key="3">
    <source>
        <dbReference type="Proteomes" id="UP000186455"/>
    </source>
</evidence>
<feature type="domain" description="ATP-grasp" evidence="1">
    <location>
        <begin position="82"/>
        <end position="236"/>
    </location>
</feature>
<keyword evidence="3" id="KW-1185">Reference proteome</keyword>
<evidence type="ECO:0000313" key="2">
    <source>
        <dbReference type="EMBL" id="OKH96440.1"/>
    </source>
</evidence>
<dbReference type="Proteomes" id="UP000186455">
    <property type="component" value="Unassembled WGS sequence"/>
</dbReference>
<name>A0A1Q4VF60_9ACTN</name>
<evidence type="ECO:0000259" key="1">
    <source>
        <dbReference type="Pfam" id="PF18299"/>
    </source>
</evidence>
<organism evidence="2 3">
    <name type="scientific">Streptomyces uncialis</name>
    <dbReference type="NCBI Taxonomy" id="1048205"/>
    <lineage>
        <taxon>Bacteria</taxon>
        <taxon>Bacillati</taxon>
        <taxon>Actinomycetota</taxon>
        <taxon>Actinomycetes</taxon>
        <taxon>Kitasatosporales</taxon>
        <taxon>Streptomycetaceae</taxon>
        <taxon>Streptomyces</taxon>
    </lineage>
</organism>
<dbReference type="EMBL" id="LFBV01000001">
    <property type="protein sequence ID" value="OKH96440.1"/>
    <property type="molecule type" value="Genomic_DNA"/>
</dbReference>
<proteinExistence type="predicted"/>
<dbReference type="RefSeq" id="WP_073784828.1">
    <property type="nucleotide sequence ID" value="NZ_LFBV01000001.1"/>
</dbReference>
<dbReference type="Pfam" id="PF18299">
    <property type="entry name" value="R2K_2"/>
    <property type="match status" value="1"/>
</dbReference>
<protein>
    <recommendedName>
        <fullName evidence="1">ATP-grasp domain-containing protein</fullName>
    </recommendedName>
</protein>
<reference evidence="2 3" key="1">
    <citation type="submission" date="2015-06" db="EMBL/GenBank/DDBJ databases">
        <title>Cloning and characterization of the uncialamcin biosynthetic gene cluster.</title>
        <authorList>
            <person name="Yan X."/>
            <person name="Huang T."/>
            <person name="Ge H."/>
            <person name="Shen B."/>
        </authorList>
    </citation>
    <scope>NUCLEOTIDE SEQUENCE [LARGE SCALE GENOMIC DNA]</scope>
    <source>
        <strain evidence="2 3">DCA2648</strain>
    </source>
</reference>
<dbReference type="InterPro" id="IPR041261">
    <property type="entry name" value="R2K_2"/>
</dbReference>
<accession>A0A1Q4VF60</accession>
<dbReference type="STRING" id="1048205.AB852_07605"/>
<gene>
    <name evidence="2" type="ORF">AB852_07605</name>
</gene>
<comment type="caution">
    <text evidence="2">The sequence shown here is derived from an EMBL/GenBank/DDBJ whole genome shotgun (WGS) entry which is preliminary data.</text>
</comment>
<dbReference type="AlphaFoldDB" id="A0A1Q4VF60"/>